<dbReference type="AlphaFoldDB" id="A0AB35IQ39"/>
<organism evidence="1 2">
    <name type="scientific">Thomasclavelia ramosa</name>
    <dbReference type="NCBI Taxonomy" id="1547"/>
    <lineage>
        <taxon>Bacteria</taxon>
        <taxon>Bacillati</taxon>
        <taxon>Bacillota</taxon>
        <taxon>Erysipelotrichia</taxon>
        <taxon>Erysipelotrichales</taxon>
        <taxon>Coprobacillaceae</taxon>
        <taxon>Thomasclavelia</taxon>
    </lineage>
</organism>
<dbReference type="EMBL" id="JAQLKE010000027">
    <property type="protein sequence ID" value="MDB7084935.1"/>
    <property type="molecule type" value="Genomic_DNA"/>
</dbReference>
<dbReference type="RefSeq" id="WP_272019093.1">
    <property type="nucleotide sequence ID" value="NZ_JAQLKE010000027.1"/>
</dbReference>
<comment type="caution">
    <text evidence="1">The sequence shown here is derived from an EMBL/GenBank/DDBJ whole genome shotgun (WGS) entry which is preliminary data.</text>
</comment>
<protein>
    <submittedName>
        <fullName evidence="1">Uncharacterized protein</fullName>
    </submittedName>
</protein>
<evidence type="ECO:0000313" key="2">
    <source>
        <dbReference type="Proteomes" id="UP001211987"/>
    </source>
</evidence>
<evidence type="ECO:0000313" key="1">
    <source>
        <dbReference type="EMBL" id="MDB7084935.1"/>
    </source>
</evidence>
<name>A0AB35IQ39_9FIRM</name>
<sequence>MGIWIRSQDKCKMGKCAEFYIDDSYDGDYDIEGYSIDDTPIILGTYSTKEKAIKVLDMIQEHIANNDNIFRNVASEQDWVGEIITHGNNVFQMPRDIIIIDDDEV</sequence>
<reference evidence="1" key="1">
    <citation type="submission" date="2023-01" db="EMBL/GenBank/DDBJ databases">
        <title>Human gut microbiome strain richness.</title>
        <authorList>
            <person name="Chen-Liaw A."/>
        </authorList>
    </citation>
    <scope>NUCLEOTIDE SEQUENCE</scope>
    <source>
        <strain evidence="1">1001217st2_G6_1001217B_191108</strain>
    </source>
</reference>
<accession>A0AB35IQ39</accession>
<proteinExistence type="predicted"/>
<dbReference type="Proteomes" id="UP001211987">
    <property type="component" value="Unassembled WGS sequence"/>
</dbReference>
<gene>
    <name evidence="1" type="ORF">PM738_14085</name>
</gene>